<evidence type="ECO:0000256" key="3">
    <source>
        <dbReference type="SAM" id="MobiDB-lite"/>
    </source>
</evidence>
<keyword evidence="1 2" id="KW-0694">RNA-binding</keyword>
<evidence type="ECO:0000256" key="1">
    <source>
        <dbReference type="ARBA" id="ARBA00022884"/>
    </source>
</evidence>
<protein>
    <submittedName>
        <fullName evidence="5">Heterogeneous nuclear ribonucleoprotein</fullName>
    </submittedName>
</protein>
<dbReference type="GO" id="GO:1990904">
    <property type="term" value="C:ribonucleoprotein complex"/>
    <property type="evidence" value="ECO:0007669"/>
    <property type="project" value="UniProtKB-KW"/>
</dbReference>
<name>A0A1D3CSQ5_9EIME</name>
<dbReference type="GO" id="GO:0003723">
    <property type="term" value="F:RNA binding"/>
    <property type="evidence" value="ECO:0007669"/>
    <property type="project" value="UniProtKB-UniRule"/>
</dbReference>
<dbReference type="EMBL" id="JROU02002094">
    <property type="protein sequence ID" value="OEH74220.1"/>
    <property type="molecule type" value="Genomic_DNA"/>
</dbReference>
<dbReference type="AlphaFoldDB" id="A0A1D3CSQ5"/>
<dbReference type="InParanoid" id="A0A1D3CSQ5"/>
<dbReference type="InterPro" id="IPR035979">
    <property type="entry name" value="RBD_domain_sf"/>
</dbReference>
<dbReference type="InterPro" id="IPR012677">
    <property type="entry name" value="Nucleotide-bd_a/b_plait_sf"/>
</dbReference>
<sequence>MSAEGASNGSAAAQQQQQHLEEDAGIPQLPGASGGDDVTVIQGATTGQDGSNSVPSQVDSGYGGSSYQQQQQGGGDGPPQGGLTEEERTVRKIFVGGLNRSTTAESLREYFSTFGPVHHTEVLFDKLTGRSRGFGFVTFEEAETINNVVDRHHTIDDSQDWFYLCILKRQRASRGYDVKPAAVFCNVAAVFRNVAAVFRNVAAA</sequence>
<feature type="compositionally biased region" description="Polar residues" evidence="3">
    <location>
        <begin position="1"/>
        <end position="10"/>
    </location>
</feature>
<feature type="compositionally biased region" description="Polar residues" evidence="3">
    <location>
        <begin position="42"/>
        <end position="58"/>
    </location>
</feature>
<gene>
    <name evidence="5" type="ORF">cyc_05523</name>
</gene>
<dbReference type="Gene3D" id="3.30.70.330">
    <property type="match status" value="1"/>
</dbReference>
<dbReference type="PANTHER" id="PTHR11176">
    <property type="entry name" value="BOULE-RELATED"/>
    <property type="match status" value="1"/>
</dbReference>
<evidence type="ECO:0000313" key="6">
    <source>
        <dbReference type="Proteomes" id="UP000095192"/>
    </source>
</evidence>
<dbReference type="PROSITE" id="PS50102">
    <property type="entry name" value="RRM"/>
    <property type="match status" value="1"/>
</dbReference>
<feature type="region of interest" description="Disordered" evidence="3">
    <location>
        <begin position="1"/>
        <end position="84"/>
    </location>
</feature>
<comment type="caution">
    <text evidence="5">The sequence shown here is derived from an EMBL/GenBank/DDBJ whole genome shotgun (WGS) entry which is preliminary data.</text>
</comment>
<dbReference type="SMART" id="SM00360">
    <property type="entry name" value="RRM"/>
    <property type="match status" value="1"/>
</dbReference>
<dbReference type="InterPro" id="IPR000504">
    <property type="entry name" value="RRM_dom"/>
</dbReference>
<keyword evidence="6" id="KW-1185">Reference proteome</keyword>
<proteinExistence type="predicted"/>
<dbReference type="VEuPathDB" id="ToxoDB:LOC34621866"/>
<keyword evidence="5" id="KW-0687">Ribonucleoprotein</keyword>
<dbReference type="Proteomes" id="UP000095192">
    <property type="component" value="Unassembled WGS sequence"/>
</dbReference>
<feature type="domain" description="RRM" evidence="4">
    <location>
        <begin position="91"/>
        <end position="160"/>
    </location>
</feature>
<organism evidence="5 6">
    <name type="scientific">Cyclospora cayetanensis</name>
    <dbReference type="NCBI Taxonomy" id="88456"/>
    <lineage>
        <taxon>Eukaryota</taxon>
        <taxon>Sar</taxon>
        <taxon>Alveolata</taxon>
        <taxon>Apicomplexa</taxon>
        <taxon>Conoidasida</taxon>
        <taxon>Coccidia</taxon>
        <taxon>Eucoccidiorida</taxon>
        <taxon>Eimeriorina</taxon>
        <taxon>Eimeriidae</taxon>
        <taxon>Cyclospora</taxon>
    </lineage>
</organism>
<evidence type="ECO:0000256" key="2">
    <source>
        <dbReference type="PROSITE-ProRule" id="PRU00176"/>
    </source>
</evidence>
<reference evidence="5 6" key="1">
    <citation type="journal article" date="2016" name="BMC Genomics">
        <title>Comparative genomics reveals Cyclospora cayetanensis possesses coccidia-like metabolism and invasion components but unique surface antigens.</title>
        <authorList>
            <person name="Liu S."/>
            <person name="Wang L."/>
            <person name="Zheng H."/>
            <person name="Xu Z."/>
            <person name="Roellig D.M."/>
            <person name="Li N."/>
            <person name="Frace M.A."/>
            <person name="Tang K."/>
            <person name="Arrowood M.J."/>
            <person name="Moss D.M."/>
            <person name="Zhang L."/>
            <person name="Feng Y."/>
            <person name="Xiao L."/>
        </authorList>
    </citation>
    <scope>NUCLEOTIDE SEQUENCE [LARGE SCALE GENOMIC DNA]</scope>
    <source>
        <strain evidence="5 6">CHN_HEN01</strain>
    </source>
</reference>
<dbReference type="SUPFAM" id="SSF54928">
    <property type="entry name" value="RNA-binding domain, RBD"/>
    <property type="match status" value="1"/>
</dbReference>
<dbReference type="VEuPathDB" id="ToxoDB:cyc_05523"/>
<evidence type="ECO:0000259" key="4">
    <source>
        <dbReference type="PROSITE" id="PS50102"/>
    </source>
</evidence>
<dbReference type="Pfam" id="PF00076">
    <property type="entry name" value="RRM_1"/>
    <property type="match status" value="1"/>
</dbReference>
<evidence type="ECO:0000313" key="5">
    <source>
        <dbReference type="EMBL" id="OEH74220.1"/>
    </source>
</evidence>
<accession>A0A1D3CSQ5</accession>